<accession>A0A2A9FDY5</accession>
<feature type="compositionally biased region" description="Pro residues" evidence="1">
    <location>
        <begin position="393"/>
        <end position="402"/>
    </location>
</feature>
<comment type="caution">
    <text evidence="2">The sequence shown here is derived from an EMBL/GenBank/DDBJ whole genome shotgun (WGS) entry which is preliminary data.</text>
</comment>
<keyword evidence="3" id="KW-1185">Reference proteome</keyword>
<dbReference type="EMBL" id="PDJK01000002">
    <property type="protein sequence ID" value="PFG49368.1"/>
    <property type="molecule type" value="Genomic_DNA"/>
</dbReference>
<organism evidence="2 3">
    <name type="scientific">Amycolatopsis sulphurea</name>
    <dbReference type="NCBI Taxonomy" id="76022"/>
    <lineage>
        <taxon>Bacteria</taxon>
        <taxon>Bacillati</taxon>
        <taxon>Actinomycetota</taxon>
        <taxon>Actinomycetes</taxon>
        <taxon>Pseudonocardiales</taxon>
        <taxon>Pseudonocardiaceae</taxon>
        <taxon>Amycolatopsis</taxon>
    </lineage>
</organism>
<proteinExistence type="predicted"/>
<feature type="region of interest" description="Disordered" evidence="1">
    <location>
        <begin position="389"/>
        <end position="423"/>
    </location>
</feature>
<dbReference type="AlphaFoldDB" id="A0A2A9FDY5"/>
<feature type="compositionally biased region" description="Basic and acidic residues" evidence="1">
    <location>
        <begin position="233"/>
        <end position="248"/>
    </location>
</feature>
<dbReference type="Proteomes" id="UP000243542">
    <property type="component" value="Unassembled WGS sequence"/>
</dbReference>
<feature type="region of interest" description="Disordered" evidence="1">
    <location>
        <begin position="229"/>
        <end position="248"/>
    </location>
</feature>
<sequence>MHPVAERDVRVVLAIEVHLIRGLVPVGGGELADHGLARAGQRAADLDVLLDDPAKGNHAQRGDPGQFLHRLGHQPRFGAQPLPQPRPVQQGEHVTAELVGGGLAARCQQGGAQLHQFLVGAPVLGLLRRDDEADQIVTRRHPPPGRQVGEEVLRIAAGGDDLLDRHIGDRAGLVRPFVELRALVPGRAEEFADSGDRRRPREIRDQIRGRSLCRHSAGQLVHHMLDPGAHQLDPAHRESSRDHPAHPGVLRRVEIEQIRCALDQRHRARHVIVPRRGPAEPLIGQDELDVGQAGRQPCRTAIGHLEPAESLPSAEPPVLRCRLQLPCLRERIRTGLDRHGGHLPWHGLDGEKIFTSSSTTCRERPANLINSKGMPSGPVQAGVMAWFPAGATPAPPRPPWPGRHPRRSGHLGRGDSRSAARRHLLSFEDSHLAGRYGPRMSAKSV</sequence>
<reference evidence="2 3" key="1">
    <citation type="submission" date="2017-10" db="EMBL/GenBank/DDBJ databases">
        <title>Sequencing the genomes of 1000 actinobacteria strains.</title>
        <authorList>
            <person name="Klenk H.-P."/>
        </authorList>
    </citation>
    <scope>NUCLEOTIDE SEQUENCE [LARGE SCALE GENOMIC DNA]</scope>
    <source>
        <strain evidence="2 3">DSM 46092</strain>
    </source>
</reference>
<evidence type="ECO:0000313" key="2">
    <source>
        <dbReference type="EMBL" id="PFG49368.1"/>
    </source>
</evidence>
<gene>
    <name evidence="2" type="ORF">ATK36_4519</name>
</gene>
<evidence type="ECO:0000256" key="1">
    <source>
        <dbReference type="SAM" id="MobiDB-lite"/>
    </source>
</evidence>
<protein>
    <submittedName>
        <fullName evidence="2">Uncharacterized protein</fullName>
    </submittedName>
</protein>
<feature type="region of interest" description="Disordered" evidence="1">
    <location>
        <begin position="53"/>
        <end position="73"/>
    </location>
</feature>
<name>A0A2A9FDY5_9PSEU</name>
<evidence type="ECO:0000313" key="3">
    <source>
        <dbReference type="Proteomes" id="UP000243542"/>
    </source>
</evidence>